<feature type="transmembrane region" description="Helical" evidence="1">
    <location>
        <begin position="85"/>
        <end position="102"/>
    </location>
</feature>
<comment type="caution">
    <text evidence="2">The sequence shown here is derived from an EMBL/GenBank/DDBJ whole genome shotgun (WGS) entry which is preliminary data.</text>
</comment>
<evidence type="ECO:0000313" key="3">
    <source>
        <dbReference type="Proteomes" id="UP000478052"/>
    </source>
</evidence>
<feature type="transmembrane region" description="Helical" evidence="1">
    <location>
        <begin position="151"/>
        <end position="168"/>
    </location>
</feature>
<dbReference type="OrthoDB" id="10015560at2759"/>
<feature type="transmembrane region" description="Helical" evidence="1">
    <location>
        <begin position="255"/>
        <end position="271"/>
    </location>
</feature>
<evidence type="ECO:0000256" key="1">
    <source>
        <dbReference type="SAM" id="Phobius"/>
    </source>
</evidence>
<keyword evidence="1" id="KW-0472">Membrane</keyword>
<proteinExistence type="predicted"/>
<feature type="transmembrane region" description="Helical" evidence="1">
    <location>
        <begin position="217"/>
        <end position="234"/>
    </location>
</feature>
<keyword evidence="3" id="KW-1185">Reference proteome</keyword>
<feature type="transmembrane region" description="Helical" evidence="1">
    <location>
        <begin position="21"/>
        <end position="39"/>
    </location>
</feature>
<evidence type="ECO:0000313" key="2">
    <source>
        <dbReference type="EMBL" id="KAF0758094.1"/>
    </source>
</evidence>
<feature type="transmembrane region" description="Helical" evidence="1">
    <location>
        <begin position="114"/>
        <end position="131"/>
    </location>
</feature>
<dbReference type="PANTHER" id="PTHR39074:SF1">
    <property type="entry name" value="AGAP007547-PA"/>
    <property type="match status" value="1"/>
</dbReference>
<gene>
    <name evidence="2" type="ORF">FWK35_00009081</name>
</gene>
<accession>A0A6G0YL76</accession>
<dbReference type="AlphaFoldDB" id="A0A6G0YL76"/>
<protein>
    <submittedName>
        <fullName evidence="2">Uncharacterized protein</fullName>
    </submittedName>
</protein>
<reference evidence="2 3" key="1">
    <citation type="submission" date="2019-08" db="EMBL/GenBank/DDBJ databases">
        <title>Whole genome of Aphis craccivora.</title>
        <authorList>
            <person name="Voronova N.V."/>
            <person name="Shulinski R.S."/>
            <person name="Bandarenka Y.V."/>
            <person name="Zhorov D.G."/>
            <person name="Warner D."/>
        </authorList>
    </citation>
    <scope>NUCLEOTIDE SEQUENCE [LARGE SCALE GENOMIC DNA]</scope>
    <source>
        <strain evidence="2">180601</strain>
        <tissue evidence="2">Whole Body</tissue>
    </source>
</reference>
<organism evidence="2 3">
    <name type="scientific">Aphis craccivora</name>
    <name type="common">Cowpea aphid</name>
    <dbReference type="NCBI Taxonomy" id="307492"/>
    <lineage>
        <taxon>Eukaryota</taxon>
        <taxon>Metazoa</taxon>
        <taxon>Ecdysozoa</taxon>
        <taxon>Arthropoda</taxon>
        <taxon>Hexapoda</taxon>
        <taxon>Insecta</taxon>
        <taxon>Pterygota</taxon>
        <taxon>Neoptera</taxon>
        <taxon>Paraneoptera</taxon>
        <taxon>Hemiptera</taxon>
        <taxon>Sternorrhyncha</taxon>
        <taxon>Aphidomorpha</taxon>
        <taxon>Aphidoidea</taxon>
        <taxon>Aphididae</taxon>
        <taxon>Aphidini</taxon>
        <taxon>Aphis</taxon>
        <taxon>Aphis</taxon>
    </lineage>
</organism>
<dbReference type="Proteomes" id="UP000478052">
    <property type="component" value="Unassembled WGS sequence"/>
</dbReference>
<feature type="transmembrane region" description="Helical" evidence="1">
    <location>
        <begin position="180"/>
        <end position="205"/>
    </location>
</feature>
<keyword evidence="1" id="KW-0812">Transmembrane</keyword>
<keyword evidence="1" id="KW-1133">Transmembrane helix</keyword>
<dbReference type="PANTHER" id="PTHR39074">
    <property type="entry name" value="AGAP007547-PA"/>
    <property type="match status" value="1"/>
</dbReference>
<sequence>MTMMLTTPTNVPSKKTQCIALLVPVFLPAIHILILEKFWSDFNVNVNKEHCTCSCWDTVFKGTGPYEAGVARYKHMYFNATDNMFKIWAITAVCTIVLYECVKNIVRLCLDKQIRYNMMLLFILSMFSHYYSWWSFVNYWNDDFYSQWNHQIFFTITELYSTGILYTICDRRKEINKFHLFSIIAVGLIHMLAAGFDQFVINVIGGSGFAHQVIRDLFLMVPDILNIIIPLFEIKKRRLTIKNRYTDDPSSFKEILLLVIIVTSGLIIVSLL</sequence>
<name>A0A6G0YL76_APHCR</name>
<dbReference type="EMBL" id="VUJU01003382">
    <property type="protein sequence ID" value="KAF0758094.1"/>
    <property type="molecule type" value="Genomic_DNA"/>
</dbReference>